<dbReference type="AlphaFoldDB" id="A0A4Y2WGP8"/>
<proteinExistence type="predicted"/>
<reference evidence="3 4" key="1">
    <citation type="journal article" date="2019" name="Sci. Rep.">
        <title>Orb-weaving spider Araneus ventricosus genome elucidates the spidroin gene catalogue.</title>
        <authorList>
            <person name="Kono N."/>
            <person name="Nakamura H."/>
            <person name="Ohtoshi R."/>
            <person name="Moran D.A.P."/>
            <person name="Shinohara A."/>
            <person name="Yoshida Y."/>
            <person name="Fujiwara M."/>
            <person name="Mori M."/>
            <person name="Tomita M."/>
            <person name="Arakawa K."/>
        </authorList>
    </citation>
    <scope>NUCLEOTIDE SEQUENCE [LARGE SCALE GENOMIC DNA]</scope>
</reference>
<dbReference type="Proteomes" id="UP000499080">
    <property type="component" value="Unassembled WGS sequence"/>
</dbReference>
<dbReference type="EMBL" id="BGPR01059801">
    <property type="protein sequence ID" value="GBO35756.1"/>
    <property type="molecule type" value="Genomic_DNA"/>
</dbReference>
<name>A0A4Y2WGP8_ARAVE</name>
<sequence>MYANRRKYKARMQPGLTKGQRLFPVHDLLQIGNPLKKDRIYNRITIWDISEVEQSTNQVLRSNMEAKELRSLKIVVLQLKARYKKIELLERVVCILIGDEITFSFVLLFFDSILIIQLILSPFVRLYH</sequence>
<keyword evidence="4" id="KW-1185">Reference proteome</keyword>
<keyword evidence="1" id="KW-1133">Transmembrane helix</keyword>
<keyword evidence="1" id="KW-0472">Membrane</keyword>
<protein>
    <submittedName>
        <fullName evidence="3">Uncharacterized protein</fullName>
    </submittedName>
</protein>
<feature type="transmembrane region" description="Helical" evidence="1">
    <location>
        <begin position="92"/>
        <end position="120"/>
    </location>
</feature>
<evidence type="ECO:0000256" key="1">
    <source>
        <dbReference type="SAM" id="Phobius"/>
    </source>
</evidence>
<evidence type="ECO:0000313" key="4">
    <source>
        <dbReference type="Proteomes" id="UP000499080"/>
    </source>
</evidence>
<comment type="caution">
    <text evidence="3">The sequence shown here is derived from an EMBL/GenBank/DDBJ whole genome shotgun (WGS) entry which is preliminary data.</text>
</comment>
<gene>
    <name evidence="2" type="ORF">AVEN_136291_1</name>
    <name evidence="3" type="ORF">AVEN_137773_1</name>
</gene>
<evidence type="ECO:0000313" key="2">
    <source>
        <dbReference type="EMBL" id="GBO35755.1"/>
    </source>
</evidence>
<dbReference type="EMBL" id="BGPR01059800">
    <property type="protein sequence ID" value="GBO35755.1"/>
    <property type="molecule type" value="Genomic_DNA"/>
</dbReference>
<accession>A0A4Y2WGP8</accession>
<organism evidence="3 4">
    <name type="scientific">Araneus ventricosus</name>
    <name type="common">Orbweaver spider</name>
    <name type="synonym">Epeira ventricosa</name>
    <dbReference type="NCBI Taxonomy" id="182803"/>
    <lineage>
        <taxon>Eukaryota</taxon>
        <taxon>Metazoa</taxon>
        <taxon>Ecdysozoa</taxon>
        <taxon>Arthropoda</taxon>
        <taxon>Chelicerata</taxon>
        <taxon>Arachnida</taxon>
        <taxon>Araneae</taxon>
        <taxon>Araneomorphae</taxon>
        <taxon>Entelegynae</taxon>
        <taxon>Araneoidea</taxon>
        <taxon>Araneidae</taxon>
        <taxon>Araneus</taxon>
    </lineage>
</organism>
<keyword evidence="1" id="KW-0812">Transmembrane</keyword>
<evidence type="ECO:0000313" key="3">
    <source>
        <dbReference type="EMBL" id="GBO35756.1"/>
    </source>
</evidence>